<dbReference type="InterPro" id="IPR001807">
    <property type="entry name" value="ClC"/>
</dbReference>
<gene>
    <name evidence="14" type="ORF">Athai_16010</name>
</gene>
<dbReference type="InterPro" id="IPR036721">
    <property type="entry name" value="RCK_C_sf"/>
</dbReference>
<dbReference type="CDD" id="cd02205">
    <property type="entry name" value="CBS_pair_SF"/>
    <property type="match status" value="1"/>
</dbReference>
<proteinExistence type="predicted"/>
<keyword evidence="4 11" id="KW-1133">Transmembrane helix</keyword>
<evidence type="ECO:0000256" key="1">
    <source>
        <dbReference type="ARBA" id="ARBA00004141"/>
    </source>
</evidence>
<evidence type="ECO:0000256" key="2">
    <source>
        <dbReference type="ARBA" id="ARBA00022448"/>
    </source>
</evidence>
<protein>
    <submittedName>
        <fullName evidence="14">Transport integral membrane protein</fullName>
    </submittedName>
</protein>
<keyword evidence="8" id="KW-0868">Chloride</keyword>
<dbReference type="PROSITE" id="PS51202">
    <property type="entry name" value="RCK_C"/>
    <property type="match status" value="1"/>
</dbReference>
<dbReference type="GO" id="GO:0005254">
    <property type="term" value="F:chloride channel activity"/>
    <property type="evidence" value="ECO:0007669"/>
    <property type="project" value="UniProtKB-KW"/>
</dbReference>
<evidence type="ECO:0000256" key="9">
    <source>
        <dbReference type="ARBA" id="ARBA00023303"/>
    </source>
</evidence>
<comment type="subcellular location">
    <subcellularLocation>
        <location evidence="1">Membrane</location>
        <topology evidence="1">Multi-pass membrane protein</topology>
    </subcellularLocation>
</comment>
<evidence type="ECO:0000313" key="14">
    <source>
        <dbReference type="EMBL" id="BCJ34098.1"/>
    </source>
</evidence>
<dbReference type="GO" id="GO:0006813">
    <property type="term" value="P:potassium ion transport"/>
    <property type="evidence" value="ECO:0007669"/>
    <property type="project" value="InterPro"/>
</dbReference>
<evidence type="ECO:0000313" key="15">
    <source>
        <dbReference type="Proteomes" id="UP000611640"/>
    </source>
</evidence>
<dbReference type="CDD" id="cd00400">
    <property type="entry name" value="Voltage_gated_ClC"/>
    <property type="match status" value="1"/>
</dbReference>
<dbReference type="AlphaFoldDB" id="A0A7R7HVR6"/>
<keyword evidence="2" id="KW-0813">Transport</keyword>
<feature type="transmembrane region" description="Helical" evidence="11">
    <location>
        <begin position="294"/>
        <end position="313"/>
    </location>
</feature>
<evidence type="ECO:0000256" key="8">
    <source>
        <dbReference type="ARBA" id="ARBA00023214"/>
    </source>
</evidence>
<accession>A0A7R7HVR6</accession>
<dbReference type="Pfam" id="PF02080">
    <property type="entry name" value="TrkA_C"/>
    <property type="match status" value="1"/>
</dbReference>
<dbReference type="GO" id="GO:0008324">
    <property type="term" value="F:monoatomic cation transmembrane transporter activity"/>
    <property type="evidence" value="ECO:0007669"/>
    <property type="project" value="InterPro"/>
</dbReference>
<keyword evidence="5" id="KW-0406">Ion transport</keyword>
<dbReference type="SUPFAM" id="SSF81340">
    <property type="entry name" value="Clc chloride channel"/>
    <property type="match status" value="1"/>
</dbReference>
<dbReference type="InterPro" id="IPR050368">
    <property type="entry name" value="ClC-type_chloride_channel"/>
</dbReference>
<organism evidence="14 15">
    <name type="scientific">Actinocatenispora thailandica</name>
    <dbReference type="NCBI Taxonomy" id="227318"/>
    <lineage>
        <taxon>Bacteria</taxon>
        <taxon>Bacillati</taxon>
        <taxon>Actinomycetota</taxon>
        <taxon>Actinomycetes</taxon>
        <taxon>Micromonosporales</taxon>
        <taxon>Micromonosporaceae</taxon>
        <taxon>Actinocatenispora</taxon>
    </lineage>
</organism>
<keyword evidence="9" id="KW-0407">Ion channel</keyword>
<evidence type="ECO:0000256" key="7">
    <source>
        <dbReference type="ARBA" id="ARBA00023173"/>
    </source>
</evidence>
<evidence type="ECO:0000259" key="12">
    <source>
        <dbReference type="PROSITE" id="PS51202"/>
    </source>
</evidence>
<evidence type="ECO:0000256" key="4">
    <source>
        <dbReference type="ARBA" id="ARBA00022989"/>
    </source>
</evidence>
<dbReference type="SUPFAM" id="SSF54631">
    <property type="entry name" value="CBS-domain pair"/>
    <property type="match status" value="1"/>
</dbReference>
<dbReference type="PRINTS" id="PR00762">
    <property type="entry name" value="CLCHANNEL"/>
</dbReference>
<dbReference type="SUPFAM" id="SSF116726">
    <property type="entry name" value="TrkA C-terminal domain-like"/>
    <property type="match status" value="1"/>
</dbReference>
<evidence type="ECO:0000256" key="11">
    <source>
        <dbReference type="SAM" id="Phobius"/>
    </source>
</evidence>
<feature type="transmembrane region" description="Helical" evidence="11">
    <location>
        <begin position="31"/>
        <end position="56"/>
    </location>
</feature>
<feature type="domain" description="CBS" evidence="13">
    <location>
        <begin position="471"/>
        <end position="529"/>
    </location>
</feature>
<feature type="transmembrane region" description="Helical" evidence="11">
    <location>
        <begin position="353"/>
        <end position="372"/>
    </location>
</feature>
<dbReference type="KEGG" id="atl:Athai_16010"/>
<keyword evidence="10" id="KW-0129">CBS domain</keyword>
<dbReference type="FunFam" id="1.10.3080.10:FF:000018">
    <property type="entry name" value="Chloride transporter, ClC family"/>
    <property type="match status" value="1"/>
</dbReference>
<dbReference type="Gene3D" id="3.10.580.10">
    <property type="entry name" value="CBS-domain"/>
    <property type="match status" value="1"/>
</dbReference>
<dbReference type="InterPro" id="IPR014743">
    <property type="entry name" value="Cl-channel_core"/>
</dbReference>
<feature type="transmembrane region" description="Helical" evidence="11">
    <location>
        <begin position="178"/>
        <end position="203"/>
    </location>
</feature>
<dbReference type="EMBL" id="AP023355">
    <property type="protein sequence ID" value="BCJ34098.1"/>
    <property type="molecule type" value="Genomic_DNA"/>
</dbReference>
<dbReference type="Gene3D" id="3.30.70.1450">
    <property type="entry name" value="Regulator of K+ conductance, C-terminal domain"/>
    <property type="match status" value="1"/>
</dbReference>
<dbReference type="Pfam" id="PF00571">
    <property type="entry name" value="CBS"/>
    <property type="match status" value="2"/>
</dbReference>
<sequence>MSSEAQASVVRRPSTRLARGFDWLRGTPTGLIPLALAVGAGAGLGAVAFRYLIGWFTELFTGHSDYSDVGHAINPLVPWLGIFFVVLAPVVGGLIYGPIVQRFAREARGHGVPEVMLAVAERGGRIGPQVAVVKALASALCIGSGGSVGREGPIVQIGSALGSSLGQLVRLPERRLRLLVACGAAGGISATFNAPIAGVFFAMELILGDFGVESFGAVVLASVTSAVIGRAVFGDEPFLHLPAFHLTSPAEFGAYALLGLLAAVVGVAFVKVLYGIEDLADKLWRGPEWLRPAVGGVLLGGVLLVLPQLYGVGYPVLSGAISGHYVLWFLLILLAGKMLATSLTIAVGGSGGVFAPSLFLGAMLGTAFGQLAHAGVPGIVGSAGAYGIVGMGAVFAATSRAPITAVLIIFELTGDYSIILPLMTAVVLATALSRKLSRDTIYTLKLRRRGIDLLRGKPASPLESMPVTAAMRAMPAPIAADAPLDSVLARLTDTDDAVVPVVDGTGRYRGVLTARDAERAATDNALDDNAGRLAALPPALSGTQNLSSALDLLNDADEDGLPVLSDDGTRIVGWLTHRDVLTAYRQAVRATAERARPDRPALGGFRVVTLALTGSGPLVGCQIGQIDWPPNTRVMALRRDGHAVPVTAGTELARDDRVTVLVPTEHADTLTDLAAERTPA</sequence>
<evidence type="ECO:0000256" key="10">
    <source>
        <dbReference type="PROSITE-ProRule" id="PRU00703"/>
    </source>
</evidence>
<feature type="domain" description="CBS" evidence="13">
    <location>
        <begin position="533"/>
        <end position="591"/>
    </location>
</feature>
<dbReference type="InterPro" id="IPR046342">
    <property type="entry name" value="CBS_dom_sf"/>
</dbReference>
<feature type="transmembrane region" description="Helical" evidence="11">
    <location>
        <begin position="76"/>
        <end position="99"/>
    </location>
</feature>
<dbReference type="PROSITE" id="PS51371">
    <property type="entry name" value="CBS"/>
    <property type="match status" value="2"/>
</dbReference>
<dbReference type="GO" id="GO:0034707">
    <property type="term" value="C:chloride channel complex"/>
    <property type="evidence" value="ECO:0007669"/>
    <property type="project" value="UniProtKB-KW"/>
</dbReference>
<feature type="domain" description="RCK C-terminal" evidence="12">
    <location>
        <begin position="595"/>
        <end position="676"/>
    </location>
</feature>
<feature type="transmembrane region" description="Helical" evidence="11">
    <location>
        <begin position="254"/>
        <end position="274"/>
    </location>
</feature>
<keyword evidence="7" id="KW-0869">Chloride channel</keyword>
<dbReference type="PANTHER" id="PTHR43427:SF6">
    <property type="entry name" value="CHLORIDE CHANNEL PROTEIN CLC-E"/>
    <property type="match status" value="1"/>
</dbReference>
<dbReference type="InterPro" id="IPR006037">
    <property type="entry name" value="RCK_C"/>
</dbReference>
<keyword evidence="3 11" id="KW-0812">Transmembrane</keyword>
<dbReference type="Gene3D" id="1.10.3080.10">
    <property type="entry name" value="Clc chloride channel"/>
    <property type="match status" value="1"/>
</dbReference>
<dbReference type="InterPro" id="IPR000644">
    <property type="entry name" value="CBS_dom"/>
</dbReference>
<dbReference type="PANTHER" id="PTHR43427">
    <property type="entry name" value="CHLORIDE CHANNEL PROTEIN CLC-E"/>
    <property type="match status" value="1"/>
</dbReference>
<dbReference type="Proteomes" id="UP000611640">
    <property type="component" value="Chromosome"/>
</dbReference>
<evidence type="ECO:0000256" key="3">
    <source>
        <dbReference type="ARBA" id="ARBA00022692"/>
    </source>
</evidence>
<dbReference type="Pfam" id="PF00654">
    <property type="entry name" value="Voltage_CLC"/>
    <property type="match status" value="1"/>
</dbReference>
<dbReference type="RefSeq" id="WP_203960871.1">
    <property type="nucleotide sequence ID" value="NZ_AP023355.1"/>
</dbReference>
<reference evidence="14 15" key="1">
    <citation type="submission" date="2020-08" db="EMBL/GenBank/DDBJ databases">
        <title>Whole genome shotgun sequence of Actinocatenispora thailandica NBRC 105041.</title>
        <authorList>
            <person name="Komaki H."/>
            <person name="Tamura T."/>
        </authorList>
    </citation>
    <scope>NUCLEOTIDE SEQUENCE [LARGE SCALE GENOMIC DNA]</scope>
    <source>
        <strain evidence="14 15">NBRC 105041</strain>
    </source>
</reference>
<name>A0A7R7HVR6_9ACTN</name>
<keyword evidence="6 11" id="KW-0472">Membrane</keyword>
<keyword evidence="15" id="KW-1185">Reference proteome</keyword>
<evidence type="ECO:0000256" key="6">
    <source>
        <dbReference type="ARBA" id="ARBA00023136"/>
    </source>
</evidence>
<feature type="transmembrane region" description="Helical" evidence="11">
    <location>
        <begin position="384"/>
        <end position="410"/>
    </location>
</feature>
<evidence type="ECO:0000256" key="5">
    <source>
        <dbReference type="ARBA" id="ARBA00023065"/>
    </source>
</evidence>
<evidence type="ECO:0000259" key="13">
    <source>
        <dbReference type="PROSITE" id="PS51371"/>
    </source>
</evidence>